<dbReference type="EC" id="3.5.1.88" evidence="6"/>
<dbReference type="PANTHER" id="PTHR10458">
    <property type="entry name" value="PEPTIDE DEFORMYLASE"/>
    <property type="match status" value="1"/>
</dbReference>
<evidence type="ECO:0000256" key="2">
    <source>
        <dbReference type="ARBA" id="ARBA00022723"/>
    </source>
</evidence>
<feature type="binding site" evidence="6">
    <location>
        <position position="131"/>
    </location>
    <ligand>
        <name>Fe cation</name>
        <dbReference type="ChEBI" id="CHEBI:24875"/>
    </ligand>
</feature>
<accession>A0ABP9BF20</accession>
<dbReference type="EMBL" id="BAABKP010000001">
    <property type="protein sequence ID" value="GAA4794662.1"/>
    <property type="molecule type" value="Genomic_DNA"/>
</dbReference>
<keyword evidence="3 6" id="KW-0378">Hydrolase</keyword>
<reference evidence="9" key="1">
    <citation type="journal article" date="2019" name="Int. J. Syst. Evol. Microbiol.">
        <title>The Global Catalogue of Microorganisms (GCM) 10K type strain sequencing project: providing services to taxonomists for standard genome sequencing and annotation.</title>
        <authorList>
            <consortium name="The Broad Institute Genomics Platform"/>
            <consortium name="The Broad Institute Genome Sequencing Center for Infectious Disease"/>
            <person name="Wu L."/>
            <person name="Ma J."/>
        </authorList>
    </citation>
    <scope>NUCLEOTIDE SEQUENCE [LARGE SCALE GENOMIC DNA]</scope>
    <source>
        <strain evidence="9">JCM 18541</strain>
    </source>
</reference>
<evidence type="ECO:0000256" key="5">
    <source>
        <dbReference type="ARBA" id="ARBA00023004"/>
    </source>
</evidence>
<dbReference type="NCBIfam" id="TIGR00079">
    <property type="entry name" value="pept_deformyl"/>
    <property type="match status" value="1"/>
</dbReference>
<comment type="cofactor">
    <cofactor evidence="6">
        <name>Fe(2+)</name>
        <dbReference type="ChEBI" id="CHEBI:29033"/>
    </cofactor>
    <text evidence="6">Binds 1 Fe(2+) ion.</text>
</comment>
<evidence type="ECO:0000256" key="6">
    <source>
        <dbReference type="HAMAP-Rule" id="MF_00163"/>
    </source>
</evidence>
<keyword evidence="2 6" id="KW-0479">Metal-binding</keyword>
<keyword evidence="5 6" id="KW-0408">Iron</keyword>
<dbReference type="PRINTS" id="PR01576">
    <property type="entry name" value="PDEFORMYLASE"/>
</dbReference>
<dbReference type="Proteomes" id="UP001500187">
    <property type="component" value="Unassembled WGS sequence"/>
</dbReference>
<keyword evidence="4 6" id="KW-0648">Protein biosynthesis</keyword>
<comment type="similarity">
    <text evidence="1 6">Belongs to the polypeptide deformylase family.</text>
</comment>
<proteinExistence type="inferred from homology"/>
<comment type="function">
    <text evidence="6">Removes the formyl group from the N-terminal Met of newly synthesized proteins. Requires at least a dipeptide for an efficient rate of reaction. N-terminal L-methionine is a prerequisite for activity but the enzyme has broad specificity at other positions.</text>
</comment>
<evidence type="ECO:0000313" key="9">
    <source>
        <dbReference type="Proteomes" id="UP001500187"/>
    </source>
</evidence>
<dbReference type="InterPro" id="IPR023635">
    <property type="entry name" value="Peptide_deformylase"/>
</dbReference>
<dbReference type="Pfam" id="PF01327">
    <property type="entry name" value="Pep_deformylase"/>
    <property type="match status" value="1"/>
</dbReference>
<evidence type="ECO:0000256" key="3">
    <source>
        <dbReference type="ARBA" id="ARBA00022801"/>
    </source>
</evidence>
<evidence type="ECO:0000256" key="4">
    <source>
        <dbReference type="ARBA" id="ARBA00022917"/>
    </source>
</evidence>
<dbReference type="Gene3D" id="3.90.45.10">
    <property type="entry name" value="Peptide deformylase"/>
    <property type="match status" value="1"/>
</dbReference>
<feature type="binding site" evidence="6">
    <location>
        <position position="89"/>
    </location>
    <ligand>
        <name>Fe cation</name>
        <dbReference type="ChEBI" id="CHEBI:24875"/>
    </ligand>
</feature>
<dbReference type="PANTHER" id="PTHR10458:SF2">
    <property type="entry name" value="PEPTIDE DEFORMYLASE, MITOCHONDRIAL"/>
    <property type="match status" value="1"/>
</dbReference>
<gene>
    <name evidence="6" type="primary">def</name>
    <name evidence="8" type="ORF">GCM10023352_12030</name>
</gene>
<evidence type="ECO:0000256" key="1">
    <source>
        <dbReference type="ARBA" id="ARBA00010759"/>
    </source>
</evidence>
<feature type="region of interest" description="Disordered" evidence="7">
    <location>
        <begin position="188"/>
        <end position="208"/>
    </location>
</feature>
<comment type="catalytic activity">
    <reaction evidence="6">
        <text>N-terminal N-formyl-L-methionyl-[peptide] + H2O = N-terminal L-methionyl-[peptide] + formate</text>
        <dbReference type="Rhea" id="RHEA:24420"/>
        <dbReference type="Rhea" id="RHEA-COMP:10639"/>
        <dbReference type="Rhea" id="RHEA-COMP:10640"/>
        <dbReference type="ChEBI" id="CHEBI:15377"/>
        <dbReference type="ChEBI" id="CHEBI:15740"/>
        <dbReference type="ChEBI" id="CHEBI:49298"/>
        <dbReference type="ChEBI" id="CHEBI:64731"/>
        <dbReference type="EC" id="3.5.1.88"/>
    </reaction>
</comment>
<comment type="caution">
    <text evidence="8">The sequence shown here is derived from an EMBL/GenBank/DDBJ whole genome shotgun (WGS) entry which is preliminary data.</text>
</comment>
<feature type="binding site" evidence="6">
    <location>
        <position position="135"/>
    </location>
    <ligand>
        <name>Fe cation</name>
        <dbReference type="ChEBI" id="CHEBI:24875"/>
    </ligand>
</feature>
<dbReference type="HAMAP" id="MF_00163">
    <property type="entry name" value="Pep_deformylase"/>
    <property type="match status" value="1"/>
</dbReference>
<dbReference type="CDD" id="cd00487">
    <property type="entry name" value="Pep_deformylase"/>
    <property type="match status" value="1"/>
</dbReference>
<dbReference type="RefSeq" id="WP_345445583.1">
    <property type="nucleotide sequence ID" value="NZ_BAABKP010000001.1"/>
</dbReference>
<dbReference type="InterPro" id="IPR036821">
    <property type="entry name" value="Peptide_deformylase_sf"/>
</dbReference>
<evidence type="ECO:0000313" key="8">
    <source>
        <dbReference type="EMBL" id="GAA4794662.1"/>
    </source>
</evidence>
<dbReference type="NCBIfam" id="NF001159">
    <property type="entry name" value="PRK00150.1-3"/>
    <property type="match status" value="1"/>
</dbReference>
<dbReference type="SUPFAM" id="SSF56420">
    <property type="entry name" value="Peptide deformylase"/>
    <property type="match status" value="1"/>
</dbReference>
<sequence>MTILSIRTVGDPVLRTACDEVTVFDADLEKLIADMLETMYDVGGVGLAGPQVGISKRIFTFGGIDDREGHIINPVLETGQEPQEGGEGCLSVPGISAETPRKNWARVTGVDCYGEPVMYDGEGLFARMLQHETDHLSGTMFIDRLVGEDKKNVWRKIRQNNYNDVAAAVQGERAAHLSSVFGATGGSFGTAQPGTTQSGSAQPGSFGI</sequence>
<keyword evidence="9" id="KW-1185">Reference proteome</keyword>
<organism evidence="8 9">
    <name type="scientific">Rothia endophytica</name>
    <dbReference type="NCBI Taxonomy" id="1324766"/>
    <lineage>
        <taxon>Bacteria</taxon>
        <taxon>Bacillati</taxon>
        <taxon>Actinomycetota</taxon>
        <taxon>Actinomycetes</taxon>
        <taxon>Micrococcales</taxon>
        <taxon>Micrococcaceae</taxon>
        <taxon>Rothia</taxon>
    </lineage>
</organism>
<evidence type="ECO:0000256" key="7">
    <source>
        <dbReference type="SAM" id="MobiDB-lite"/>
    </source>
</evidence>
<name>A0ABP9BF20_9MICC</name>
<feature type="active site" evidence="6">
    <location>
        <position position="132"/>
    </location>
</feature>
<feature type="compositionally biased region" description="Polar residues" evidence="7">
    <location>
        <begin position="189"/>
        <end position="208"/>
    </location>
</feature>
<protein>
    <recommendedName>
        <fullName evidence="6">Peptide deformylase</fullName>
        <shortName evidence="6">PDF</shortName>
        <ecNumber evidence="6">3.5.1.88</ecNumber>
    </recommendedName>
    <alternativeName>
        <fullName evidence="6">Polypeptide deformylase</fullName>
    </alternativeName>
</protein>